<feature type="region of interest" description="Disordered" evidence="1">
    <location>
        <begin position="163"/>
        <end position="198"/>
    </location>
</feature>
<evidence type="ECO:0008006" key="4">
    <source>
        <dbReference type="Google" id="ProtNLM"/>
    </source>
</evidence>
<proteinExistence type="predicted"/>
<feature type="compositionally biased region" description="Pro residues" evidence="1">
    <location>
        <begin position="167"/>
        <end position="190"/>
    </location>
</feature>
<dbReference type="EMBL" id="CP067420">
    <property type="protein sequence ID" value="QQP89091.1"/>
    <property type="molecule type" value="Genomic_DNA"/>
</dbReference>
<organism evidence="2 3">
    <name type="scientific">Skermanella cutis</name>
    <dbReference type="NCBI Taxonomy" id="2775420"/>
    <lineage>
        <taxon>Bacteria</taxon>
        <taxon>Pseudomonadati</taxon>
        <taxon>Pseudomonadota</taxon>
        <taxon>Alphaproteobacteria</taxon>
        <taxon>Rhodospirillales</taxon>
        <taxon>Azospirillaceae</taxon>
        <taxon>Skermanella</taxon>
    </lineage>
</organism>
<dbReference type="RefSeq" id="WP_201074888.1">
    <property type="nucleotide sequence ID" value="NZ_CP067420.1"/>
</dbReference>
<evidence type="ECO:0000313" key="3">
    <source>
        <dbReference type="Proteomes" id="UP000595197"/>
    </source>
</evidence>
<evidence type="ECO:0000256" key="1">
    <source>
        <dbReference type="SAM" id="MobiDB-lite"/>
    </source>
</evidence>
<evidence type="ECO:0000313" key="2">
    <source>
        <dbReference type="EMBL" id="QQP89091.1"/>
    </source>
</evidence>
<sequence length="310" mass="31588">MSFKFIAVAYGMLGATAATGYYVQVGGGGGMGTGGAGRAANPPKAERVAKLEVPPMPEHPVAAPVPAPVAAPGPDTMPRAEVPAAATASVMPLTAPPTPPPPPASVATASASDGGFSRGYMQITADMTVNPWTGAWLTSDDRAMGYITGPVTAQSAPAPVMVAQAPEPVPPPPEPEAAPPPPPEAAPPPAVASAPDAVPSAVPVARAAVIDRTAEPAAEPRTEAPSGSGYLAHLASYRDQEHAMAGWKTLKKSHRDLLINRAPIMVKAEIPGQGTFVRLMTDGFTQLTDVSEFCTGLKATGQYCHPMKGK</sequence>
<reference evidence="2" key="1">
    <citation type="submission" date="2021-02" db="EMBL/GenBank/DDBJ databases">
        <title>Skermanella TT6 skin isolate.</title>
        <authorList>
            <person name="Lee K."/>
            <person name="Ganzorig M."/>
        </authorList>
    </citation>
    <scope>NUCLEOTIDE SEQUENCE</scope>
    <source>
        <strain evidence="2">TT6</strain>
    </source>
</reference>
<gene>
    <name evidence="2" type="ORF">IGS68_24340</name>
</gene>
<dbReference type="Proteomes" id="UP000595197">
    <property type="component" value="Chromosome"/>
</dbReference>
<protein>
    <recommendedName>
        <fullName evidence="4">SPOR domain-containing protein</fullName>
    </recommendedName>
</protein>
<name>A0ABX7B421_9PROT</name>
<accession>A0ABX7B421</accession>
<keyword evidence="3" id="KW-1185">Reference proteome</keyword>